<dbReference type="PANTHER" id="PTHR30576">
    <property type="entry name" value="COLANIC BIOSYNTHESIS UDP-GLUCOSE LIPID CARRIER TRANSFERASE"/>
    <property type="match status" value="1"/>
</dbReference>
<keyword evidence="2" id="KW-0270">Exopolysaccharide synthesis</keyword>
<feature type="domain" description="Bacterial sugar transferase" evidence="4">
    <location>
        <begin position="217"/>
        <end position="405"/>
    </location>
</feature>
<dbReference type="EMBL" id="JAHXZN010000008">
    <property type="protein sequence ID" value="MBW6532577.1"/>
    <property type="molecule type" value="Genomic_DNA"/>
</dbReference>
<proteinExistence type="inferred from homology"/>
<evidence type="ECO:0000256" key="3">
    <source>
        <dbReference type="SAM" id="Phobius"/>
    </source>
</evidence>
<dbReference type="InterPro" id="IPR003362">
    <property type="entry name" value="Bact_transf"/>
</dbReference>
<keyword evidence="3" id="KW-0812">Transmembrane</keyword>
<keyword evidence="5" id="KW-0808">Transferase</keyword>
<evidence type="ECO:0000259" key="4">
    <source>
        <dbReference type="Pfam" id="PF02397"/>
    </source>
</evidence>
<comment type="caution">
    <text evidence="5">The sequence shown here is derived from an EMBL/GenBank/DDBJ whole genome shotgun (WGS) entry which is preliminary data.</text>
</comment>
<accession>A0ABS7BSJ0</accession>
<keyword evidence="6" id="KW-1185">Reference proteome</keyword>
<feature type="transmembrane region" description="Helical" evidence="3">
    <location>
        <begin position="63"/>
        <end position="84"/>
    </location>
</feature>
<keyword evidence="3" id="KW-0472">Membrane</keyword>
<keyword evidence="3" id="KW-1133">Transmembrane helix</keyword>
<evidence type="ECO:0000256" key="1">
    <source>
        <dbReference type="ARBA" id="ARBA00006464"/>
    </source>
</evidence>
<dbReference type="Proteomes" id="UP000759103">
    <property type="component" value="Unassembled WGS sequence"/>
</dbReference>
<feature type="transmembrane region" description="Helical" evidence="3">
    <location>
        <begin position="7"/>
        <end position="26"/>
    </location>
</feature>
<reference evidence="5 6" key="1">
    <citation type="submission" date="2021-07" db="EMBL/GenBank/DDBJ databases">
        <title>Sphingomonas sp.</title>
        <authorList>
            <person name="Feng G."/>
            <person name="Li J."/>
            <person name="Pan M."/>
        </authorList>
    </citation>
    <scope>NUCLEOTIDE SEQUENCE [LARGE SCALE GENOMIC DNA]</scope>
    <source>
        <strain evidence="5 6">RRHST34</strain>
    </source>
</reference>
<sequence>MRFQIVLMWALSVAAPGLYVYLGFITAESNRAILNSVVAAAIATLTGLMILRRVDDFPGMRSYSMILPSLAASYGIVLVGILGLRLVYSRVVLTSSFVVAVLTAFGLAFLTERLVKPIFSVVPGGDADTLQDIDEARWMMLDTPVVPQHEPCLIVADFRHDHAAAWERMLAEAAISGRTVYHSKLLRESLTGRVTIEHLSENSFGSLLPNHAYRRVKRLLDLVGVVLLLPLLLGPMAMIAMIIALDSPGGIFFRQERMGYRGQTFRMVKFRSMRPRDAIADEHGAREDAMTRSDDDRVTRIGRVLRRTRLDELPQIVNILRGEMSWIGPRPEAVPLSRWYESEIPFYSYRHIVRPGISGWAQVQQGHVTDLDAINQKLSYDFYYIKYFSAWLDIIIALRTIPTMIGGFGAR</sequence>
<dbReference type="PANTHER" id="PTHR30576:SF0">
    <property type="entry name" value="UNDECAPRENYL-PHOSPHATE N-ACETYLGALACTOSAMINYL 1-PHOSPHATE TRANSFERASE-RELATED"/>
    <property type="match status" value="1"/>
</dbReference>
<name>A0ABS7BSJ0_9SPHN</name>
<evidence type="ECO:0000313" key="6">
    <source>
        <dbReference type="Proteomes" id="UP000759103"/>
    </source>
</evidence>
<feature type="transmembrane region" description="Helical" evidence="3">
    <location>
        <begin position="32"/>
        <end position="51"/>
    </location>
</feature>
<dbReference type="GO" id="GO:0016740">
    <property type="term" value="F:transferase activity"/>
    <property type="evidence" value="ECO:0007669"/>
    <property type="project" value="UniProtKB-KW"/>
</dbReference>
<evidence type="ECO:0000313" key="5">
    <source>
        <dbReference type="EMBL" id="MBW6532577.1"/>
    </source>
</evidence>
<feature type="transmembrane region" description="Helical" evidence="3">
    <location>
        <begin position="90"/>
        <end position="110"/>
    </location>
</feature>
<protein>
    <submittedName>
        <fullName evidence="5">Sugar transferase</fullName>
    </submittedName>
</protein>
<feature type="transmembrane region" description="Helical" evidence="3">
    <location>
        <begin position="219"/>
        <end position="245"/>
    </location>
</feature>
<dbReference type="RefSeq" id="WP_219750129.1">
    <property type="nucleotide sequence ID" value="NZ_JAHXZN010000008.1"/>
</dbReference>
<comment type="similarity">
    <text evidence="1">Belongs to the bacterial sugar transferase family.</text>
</comment>
<organism evidence="5 6">
    <name type="scientific">Sphingomonas citri</name>
    <dbReference type="NCBI Taxonomy" id="2862499"/>
    <lineage>
        <taxon>Bacteria</taxon>
        <taxon>Pseudomonadati</taxon>
        <taxon>Pseudomonadota</taxon>
        <taxon>Alphaproteobacteria</taxon>
        <taxon>Sphingomonadales</taxon>
        <taxon>Sphingomonadaceae</taxon>
        <taxon>Sphingomonas</taxon>
    </lineage>
</organism>
<evidence type="ECO:0000256" key="2">
    <source>
        <dbReference type="ARBA" id="ARBA00023169"/>
    </source>
</evidence>
<gene>
    <name evidence="5" type="ORF">KZ820_17685</name>
</gene>
<dbReference type="Pfam" id="PF02397">
    <property type="entry name" value="Bac_transf"/>
    <property type="match status" value="1"/>
</dbReference>